<dbReference type="GO" id="GO:0051301">
    <property type="term" value="P:cell division"/>
    <property type="evidence" value="ECO:0007669"/>
    <property type="project" value="UniProtKB-KW"/>
</dbReference>
<gene>
    <name evidence="14" type="ORF">KLDO_g3575</name>
</gene>
<organism evidence="14 15">
    <name type="scientific">Kluyveromyces dobzhanskii CBS 2104</name>
    <dbReference type="NCBI Taxonomy" id="1427455"/>
    <lineage>
        <taxon>Eukaryota</taxon>
        <taxon>Fungi</taxon>
        <taxon>Dikarya</taxon>
        <taxon>Ascomycota</taxon>
        <taxon>Saccharomycotina</taxon>
        <taxon>Saccharomycetes</taxon>
        <taxon>Saccharomycetales</taxon>
        <taxon>Saccharomycetaceae</taxon>
        <taxon>Kluyveromyces</taxon>
    </lineage>
</organism>
<evidence type="ECO:0000259" key="13">
    <source>
        <dbReference type="PROSITE" id="PS50212"/>
    </source>
</evidence>
<dbReference type="GO" id="GO:0005737">
    <property type="term" value="C:cytoplasm"/>
    <property type="evidence" value="ECO:0007669"/>
    <property type="project" value="UniProtKB-SubCell"/>
</dbReference>
<evidence type="ECO:0000256" key="11">
    <source>
        <dbReference type="SAM" id="MobiDB-lite"/>
    </source>
</evidence>
<dbReference type="Pfam" id="PF00618">
    <property type="entry name" value="RasGEF_N"/>
    <property type="match status" value="1"/>
</dbReference>
<keyword evidence="15" id="KW-1185">Reference proteome</keyword>
<keyword evidence="7" id="KW-0131">Cell cycle</keyword>
<dbReference type="FunFam" id="1.10.840.10:FF:000019">
    <property type="entry name" value="Guanine nucleotide exchange factor LTE1"/>
    <property type="match status" value="1"/>
</dbReference>
<dbReference type="InterPro" id="IPR036964">
    <property type="entry name" value="RASGEF_cat_dom_sf"/>
</dbReference>
<dbReference type="PANTHER" id="PTHR23113:SF363">
    <property type="entry name" value="PROTEIN SON OF SEVENLESS"/>
    <property type="match status" value="1"/>
</dbReference>
<evidence type="ECO:0000256" key="5">
    <source>
        <dbReference type="ARBA" id="ARBA00022658"/>
    </source>
</evidence>
<dbReference type="GO" id="GO:0005886">
    <property type="term" value="C:plasma membrane"/>
    <property type="evidence" value="ECO:0007669"/>
    <property type="project" value="TreeGrafter"/>
</dbReference>
<comment type="caution">
    <text evidence="14">The sequence shown here is derived from an EMBL/GenBank/DDBJ whole genome shotgun (WGS) entry which is preliminary data.</text>
</comment>
<dbReference type="InterPro" id="IPR001895">
    <property type="entry name" value="RASGEF_cat_dom"/>
</dbReference>
<feature type="region of interest" description="Disordered" evidence="11">
    <location>
        <begin position="672"/>
        <end position="714"/>
    </location>
</feature>
<dbReference type="OrthoDB" id="10254377at2759"/>
<evidence type="ECO:0000313" key="15">
    <source>
        <dbReference type="Proteomes" id="UP000031516"/>
    </source>
</evidence>
<feature type="compositionally biased region" description="Low complexity" evidence="11">
    <location>
        <begin position="374"/>
        <end position="385"/>
    </location>
</feature>
<evidence type="ECO:0000256" key="9">
    <source>
        <dbReference type="ARBA" id="ARBA00070837"/>
    </source>
</evidence>
<evidence type="ECO:0000256" key="7">
    <source>
        <dbReference type="ARBA" id="ARBA00023306"/>
    </source>
</evidence>
<sequence length="1377" mass="155181">MSESVIPAEEDNTPLFSRPELYPVPNKTVLSAETRERAVRILKCTLPALLVKLSSPLDNVDYSMLTDFFLVYRNFMESQKLLKLIQERFVWAVDLRQSAPSSQEKIVSEVVLVRMFVLVRHWLSNYFAGDFVVNAALRRQFLTFINEFFAADKFLDNIIISLKKLWIQNVQLMWEDVGDIIVDNNVVSRDDWLNWKIQDVPTNLSSSSSNVESSGDNGKGKRLSFIALQNINDPVHRNESLLSLLRTKDKITLPQQSQQDAKKQSARIKQRTGSMFLFPENASNGFSVSQNEHILELPAESTPKQDKTSLASDKPNKNQGLVQLSRVNNVSDMIKDLEYPSTPSVDVFIPPTPAKKIEFILQTSYMASDLPDQSKGSGSASLAKGNNKDAHKNNASQKGFLGLLSKWKLNHQRKQTANLAQNPPKVESLIKYVFSISSLDNHPTMLPESYSSKFDILSARTIDEVEYLISVESDLLAKLEAKKLVADTSKAVSSEDGSESYSVIDNLNLYKTVSSIANSVISLSKTLNIKTNKSTTHLLSPSTTALERKNMRNSAPMLRAYNNSRGSMTTALIGLPNVNGNGSPKRLVFHENTRNSPTKKAILVNSLNNIGEYNGGRDSILSVVTYDSAFSEVSATGTVLSKSKGESNIFMGSAPTLKRKVNINDLRKFNFEKSDPADTSDSSPNKIEPEDTSLISTHSDDEEGIDENSITDDKEDIASLITAHEETRSQVNQKIQTNTRIKRPTSGRISITRNYSMASPSSVTSSLPKSPLILGNEVFIERDKALAINQDIITELEENTSYMLSESTEKTTDYRVSAWNDSDSQSISTNQLFSSAQASPQKLMIKETDIIAEGEEHNIATTPLFLNHSTSKLSKTPSIKSINSRGGSGESFDLTSIVSKQNTVQTTTLREKYHLEKQSTNDIFEADLDNMNPENNKYLFSPDLDSADFASPEKNLDNLKQQFIDQPLDEQSLSENDGTDNDGDDDKDNGIDGKKLEDIMNGIDDTTDSNVDPVNLALMKLEGKYSKKKTDTDEKSTSINSDLAREVENFQILQSAALPESARKRQSMFIQRRRNTMIDLDARNSAIDMSSVKEFENTDEQIRNLLNQYKLTDSRLKIDNLEHHIPFILMYDSKSVANQLTLIEKEILSEVDWKDLLNLTMRQELPQFTSWLQLLVQNEDMSGIDLAIARFNLTVDWIISEIVMTQNLRLRRNTIQRFIHIADHCRELQNYNTLMQITLALNSIVVQRFTETWRLIEPGDLLTWETLKSIPSLEKNYSNIRQLLDEADPLSGCIPFIVVYLSDLSLNTEKRTWIVPNEVLNYNKFQTNVQIVKNFIQKMQWSKFYSIDIDHELLSKCVYISSLSHDEINNISHKSPI</sequence>
<evidence type="ECO:0000259" key="12">
    <source>
        <dbReference type="PROSITE" id="PS50009"/>
    </source>
</evidence>
<keyword evidence="5 10" id="KW-0344">Guanine-nucleotide releasing factor</keyword>
<dbReference type="Gene3D" id="1.20.870.10">
    <property type="entry name" value="Son of sevenless (SoS) protein Chain: S domain 1"/>
    <property type="match status" value="1"/>
</dbReference>
<dbReference type="CDD" id="cd00155">
    <property type="entry name" value="RasGEF"/>
    <property type="match status" value="1"/>
</dbReference>
<accession>A0A0A8LAX8</accession>
<dbReference type="PROSITE" id="PS00720">
    <property type="entry name" value="RASGEF"/>
    <property type="match status" value="1"/>
</dbReference>
<protein>
    <recommendedName>
        <fullName evidence="9">Guanine nucleotide exchange factor LTE1</fullName>
    </recommendedName>
</protein>
<dbReference type="Gene3D" id="1.10.840.10">
    <property type="entry name" value="Ras guanine-nucleotide exchange factors catalytic domain"/>
    <property type="match status" value="1"/>
</dbReference>
<reference evidence="14 15" key="1">
    <citation type="submission" date="2014-03" db="EMBL/GenBank/DDBJ databases">
        <title>The genome of Kluyveromyces dobzhanskii.</title>
        <authorList>
            <person name="Nystedt B."/>
            <person name="Astrom S."/>
        </authorList>
    </citation>
    <scope>NUCLEOTIDE SEQUENCE [LARGE SCALE GENOMIC DNA]</scope>
    <source>
        <strain evidence="14 15">CBS 2104</strain>
    </source>
</reference>
<dbReference type="PROSITE" id="PS50212">
    <property type="entry name" value="RASGEF_NTER"/>
    <property type="match status" value="1"/>
</dbReference>
<dbReference type="PROSITE" id="PS50009">
    <property type="entry name" value="RASGEF_CAT"/>
    <property type="match status" value="1"/>
</dbReference>
<feature type="region of interest" description="Disordered" evidence="11">
    <location>
        <begin position="370"/>
        <end position="394"/>
    </location>
</feature>
<feature type="domain" description="N-terminal Ras-GEF" evidence="13">
    <location>
        <begin position="37"/>
        <end position="170"/>
    </location>
</feature>
<keyword evidence="3" id="KW-0963">Cytoplasm</keyword>
<feature type="region of interest" description="Disordered" evidence="11">
    <location>
        <begin position="296"/>
        <end position="321"/>
    </location>
</feature>
<evidence type="ECO:0000256" key="10">
    <source>
        <dbReference type="PROSITE-ProRule" id="PRU00168"/>
    </source>
</evidence>
<evidence type="ECO:0000256" key="1">
    <source>
        <dbReference type="ARBA" id="ARBA00004378"/>
    </source>
</evidence>
<dbReference type="InterPro" id="IPR008937">
    <property type="entry name" value="Ras-like_GEF"/>
</dbReference>
<dbReference type="InterPro" id="IPR019804">
    <property type="entry name" value="Ras_G-nucl-exch_fac_CS"/>
</dbReference>
<keyword evidence="6" id="KW-0498">Mitosis</keyword>
<dbReference type="EMBL" id="CCBQ010000044">
    <property type="protein sequence ID" value="CDO95330.1"/>
    <property type="molecule type" value="Genomic_DNA"/>
</dbReference>
<comment type="similarity">
    <text evidence="8">Belongs to the LTE1 family.</text>
</comment>
<evidence type="ECO:0000256" key="4">
    <source>
        <dbReference type="ARBA" id="ARBA00022618"/>
    </source>
</evidence>
<keyword evidence="4" id="KW-0132">Cell division</keyword>
<dbReference type="Proteomes" id="UP000031516">
    <property type="component" value="Unassembled WGS sequence"/>
</dbReference>
<feature type="compositionally biased region" description="Acidic residues" evidence="11">
    <location>
        <begin position="700"/>
        <end position="714"/>
    </location>
</feature>
<dbReference type="Pfam" id="PF00617">
    <property type="entry name" value="RasGEF"/>
    <property type="match status" value="1"/>
</dbReference>
<name>A0A0A8LAX8_9SACH</name>
<dbReference type="InterPro" id="IPR000651">
    <property type="entry name" value="Ras-like_Gua-exchang_fac_N"/>
</dbReference>
<dbReference type="SMART" id="SM00147">
    <property type="entry name" value="RasGEF"/>
    <property type="match status" value="1"/>
</dbReference>
<evidence type="ECO:0000313" key="14">
    <source>
        <dbReference type="EMBL" id="CDO95330.1"/>
    </source>
</evidence>
<feature type="compositionally biased region" description="Acidic residues" evidence="11">
    <location>
        <begin position="977"/>
        <end position="987"/>
    </location>
</feature>
<evidence type="ECO:0000256" key="6">
    <source>
        <dbReference type="ARBA" id="ARBA00022776"/>
    </source>
</evidence>
<dbReference type="SUPFAM" id="SSF48366">
    <property type="entry name" value="Ras GEF"/>
    <property type="match status" value="1"/>
</dbReference>
<feature type="region of interest" description="Disordered" evidence="11">
    <location>
        <begin position="968"/>
        <end position="996"/>
    </location>
</feature>
<evidence type="ECO:0000256" key="3">
    <source>
        <dbReference type="ARBA" id="ARBA00022490"/>
    </source>
</evidence>
<evidence type="ECO:0000256" key="2">
    <source>
        <dbReference type="ARBA" id="ARBA00004496"/>
    </source>
</evidence>
<dbReference type="GO" id="GO:0005085">
    <property type="term" value="F:guanyl-nucleotide exchange factor activity"/>
    <property type="evidence" value="ECO:0007669"/>
    <property type="project" value="UniProtKB-KW"/>
</dbReference>
<dbReference type="SMART" id="SM00229">
    <property type="entry name" value="RasGEFN"/>
    <property type="match status" value="1"/>
</dbReference>
<comment type="subcellular location">
    <subcellularLocation>
        <location evidence="1">Bud</location>
    </subcellularLocation>
    <subcellularLocation>
        <location evidence="2">Cytoplasm</location>
    </subcellularLocation>
</comment>
<dbReference type="GO" id="GO:0005933">
    <property type="term" value="C:cellular bud"/>
    <property type="evidence" value="ECO:0007669"/>
    <property type="project" value="UniProtKB-SubCell"/>
</dbReference>
<feature type="domain" description="Ras-GEF" evidence="12">
    <location>
        <begin position="1132"/>
        <end position="1372"/>
    </location>
</feature>
<dbReference type="CDD" id="cd06224">
    <property type="entry name" value="REM"/>
    <property type="match status" value="1"/>
</dbReference>
<proteinExistence type="inferred from homology"/>
<dbReference type="PANTHER" id="PTHR23113">
    <property type="entry name" value="GUANINE NUCLEOTIDE EXCHANGE FACTOR"/>
    <property type="match status" value="1"/>
</dbReference>
<dbReference type="InterPro" id="IPR023578">
    <property type="entry name" value="Ras_GEF_dom_sf"/>
</dbReference>
<evidence type="ECO:0000256" key="8">
    <source>
        <dbReference type="ARBA" id="ARBA00061443"/>
    </source>
</evidence>
<dbReference type="GO" id="GO:0007265">
    <property type="term" value="P:Ras protein signal transduction"/>
    <property type="evidence" value="ECO:0007669"/>
    <property type="project" value="TreeGrafter"/>
</dbReference>